<sequence length="82" mass="9306">PSESLSKTSMQTSEIESKRNHDHSYIQKIQDSSWGYNIEGLECPTSSIAQEIASRFPYRLQENSHSVSEQQNGLNYSNVVVE</sequence>
<proteinExistence type="predicted"/>
<accession>A0A0B6YMB6</accession>
<dbReference type="EMBL" id="HACG01010462">
    <property type="protein sequence ID" value="CEK57327.1"/>
    <property type="molecule type" value="Transcribed_RNA"/>
</dbReference>
<feature type="non-terminal residue" evidence="2">
    <location>
        <position position="1"/>
    </location>
</feature>
<name>A0A0B6YMB6_9EUPU</name>
<evidence type="ECO:0000256" key="1">
    <source>
        <dbReference type="SAM" id="MobiDB-lite"/>
    </source>
</evidence>
<feature type="compositionally biased region" description="Basic and acidic residues" evidence="1">
    <location>
        <begin position="15"/>
        <end position="24"/>
    </location>
</feature>
<organism evidence="2">
    <name type="scientific">Arion vulgaris</name>
    <dbReference type="NCBI Taxonomy" id="1028688"/>
    <lineage>
        <taxon>Eukaryota</taxon>
        <taxon>Metazoa</taxon>
        <taxon>Spiralia</taxon>
        <taxon>Lophotrochozoa</taxon>
        <taxon>Mollusca</taxon>
        <taxon>Gastropoda</taxon>
        <taxon>Heterobranchia</taxon>
        <taxon>Euthyneura</taxon>
        <taxon>Panpulmonata</taxon>
        <taxon>Eupulmonata</taxon>
        <taxon>Stylommatophora</taxon>
        <taxon>Helicina</taxon>
        <taxon>Arionoidea</taxon>
        <taxon>Arionidae</taxon>
        <taxon>Arion</taxon>
    </lineage>
</organism>
<reference evidence="2" key="1">
    <citation type="submission" date="2014-12" db="EMBL/GenBank/DDBJ databases">
        <title>Insight into the proteome of Arion vulgaris.</title>
        <authorList>
            <person name="Aradska J."/>
            <person name="Bulat T."/>
            <person name="Smidak R."/>
            <person name="Sarate P."/>
            <person name="Gangsoo J."/>
            <person name="Sialana F."/>
            <person name="Bilban M."/>
            <person name="Lubec G."/>
        </authorList>
    </citation>
    <scope>NUCLEOTIDE SEQUENCE</scope>
    <source>
        <tissue evidence="2">Skin</tissue>
    </source>
</reference>
<protein>
    <submittedName>
        <fullName evidence="2">Uncharacterized protein</fullName>
    </submittedName>
</protein>
<feature type="region of interest" description="Disordered" evidence="1">
    <location>
        <begin position="1"/>
        <end position="24"/>
    </location>
</feature>
<gene>
    <name evidence="2" type="primary">ORF29886</name>
</gene>
<feature type="non-terminal residue" evidence="2">
    <location>
        <position position="82"/>
    </location>
</feature>
<dbReference type="AlphaFoldDB" id="A0A0B6YMB6"/>
<evidence type="ECO:0000313" key="2">
    <source>
        <dbReference type="EMBL" id="CEK57327.1"/>
    </source>
</evidence>
<feature type="compositionally biased region" description="Polar residues" evidence="1">
    <location>
        <begin position="1"/>
        <end position="14"/>
    </location>
</feature>